<evidence type="ECO:0000313" key="4">
    <source>
        <dbReference type="EMBL" id="KDQ63277.1"/>
    </source>
</evidence>
<evidence type="ECO:0000256" key="1">
    <source>
        <dbReference type="ARBA" id="ARBA00022737"/>
    </source>
</evidence>
<dbReference type="EMBL" id="KL197710">
    <property type="protein sequence ID" value="KDQ63277.1"/>
    <property type="molecule type" value="Genomic_DNA"/>
</dbReference>
<dbReference type="STRING" id="933084.A0A067QIC3"/>
<keyword evidence="1" id="KW-0677">Repeat</keyword>
<dbReference type="Pfam" id="PF13812">
    <property type="entry name" value="PPR_3"/>
    <property type="match status" value="1"/>
</dbReference>
<dbReference type="InterPro" id="IPR002885">
    <property type="entry name" value="PPR_rpt"/>
</dbReference>
<dbReference type="HOGENOM" id="CLU_019520_0_0_1"/>
<organism evidence="4 5">
    <name type="scientific">Jaapia argillacea MUCL 33604</name>
    <dbReference type="NCBI Taxonomy" id="933084"/>
    <lineage>
        <taxon>Eukaryota</taxon>
        <taxon>Fungi</taxon>
        <taxon>Dikarya</taxon>
        <taxon>Basidiomycota</taxon>
        <taxon>Agaricomycotina</taxon>
        <taxon>Agaricomycetes</taxon>
        <taxon>Agaricomycetidae</taxon>
        <taxon>Jaapiales</taxon>
        <taxon>Jaapiaceae</taxon>
        <taxon>Jaapia</taxon>
    </lineage>
</organism>
<name>A0A067QIC3_9AGAM</name>
<evidence type="ECO:0008006" key="6">
    <source>
        <dbReference type="Google" id="ProtNLM"/>
    </source>
</evidence>
<dbReference type="AlphaFoldDB" id="A0A067QIC3"/>
<accession>A0A067QIC3</accession>
<gene>
    <name evidence="4" type="ORF">JAAARDRAFT_119556</name>
</gene>
<evidence type="ECO:0000256" key="2">
    <source>
        <dbReference type="PROSITE-ProRule" id="PRU00708"/>
    </source>
</evidence>
<feature type="repeat" description="PPR" evidence="2">
    <location>
        <begin position="85"/>
        <end position="119"/>
    </location>
</feature>
<evidence type="ECO:0000313" key="5">
    <source>
        <dbReference type="Proteomes" id="UP000027265"/>
    </source>
</evidence>
<dbReference type="NCBIfam" id="TIGR00756">
    <property type="entry name" value="PPR"/>
    <property type="match status" value="1"/>
</dbReference>
<dbReference type="InterPro" id="IPR051222">
    <property type="entry name" value="PPR/CCM1_RNA-binding"/>
</dbReference>
<dbReference type="OrthoDB" id="185373at2759"/>
<keyword evidence="5" id="KW-1185">Reference proteome</keyword>
<dbReference type="InterPro" id="IPR011990">
    <property type="entry name" value="TPR-like_helical_dom_sf"/>
</dbReference>
<sequence length="472" mass="52366">MVDQFIQEQEDSSFCPVDTSQADNRNQRISARAQERGLKHALALQKSFADQGFQASPSAMSAVLSSSYSVEDLKFASKTMGIKADAYHWATLIRNAVQGGRARDAVTIYHHAKADGIRPNAIMVHPLLRALCSSKLRTPKDSDIHCALAIYRGLVPPQPDSPSSPPPSLKPTTKGSVVDVAIYNTLLRALVSSQNTEEFFPIALSLVEDMDTHNVAMDTMTTASITILLMRSAPSFSQAFDVYKRMRVLKGGGGINLEGYVAILRAFSKLPFPRKSPFSLDPYFHIIRDMRDAGHPAASGKDDNFVRDAVVGIKRIHQQLLVEGSFTPNTHDWNSLMQAYSFAGCCPEVIRIWNMIYVNGIFDSASVNIVIDACGYGGQAQLASHIWSQLLSSGFILSSHNWGTFLECLCRAGQLDEAVKRLCCEIEEPDPEHLRILLKFATPHGRGHMVKKRIKEFLPDFWKKLSPEIIRM</sequence>
<proteinExistence type="predicted"/>
<dbReference type="PANTHER" id="PTHR47942">
    <property type="entry name" value="TETRATRICOPEPTIDE REPEAT (TPR)-LIKE SUPERFAMILY PROTEIN-RELATED"/>
    <property type="match status" value="1"/>
</dbReference>
<dbReference type="PANTHER" id="PTHR47942:SF63">
    <property type="entry name" value="PENTATRICOPEPTIDE REPEAT-CONTAINING PROTEIN"/>
    <property type="match status" value="1"/>
</dbReference>
<dbReference type="Pfam" id="PF01535">
    <property type="entry name" value="PPR"/>
    <property type="match status" value="2"/>
</dbReference>
<dbReference type="InParanoid" id="A0A067QIC3"/>
<dbReference type="Proteomes" id="UP000027265">
    <property type="component" value="Unassembled WGS sequence"/>
</dbReference>
<dbReference type="PROSITE" id="PS51375">
    <property type="entry name" value="PPR"/>
    <property type="match status" value="1"/>
</dbReference>
<evidence type="ECO:0000256" key="3">
    <source>
        <dbReference type="SAM" id="MobiDB-lite"/>
    </source>
</evidence>
<dbReference type="Gene3D" id="1.25.40.10">
    <property type="entry name" value="Tetratricopeptide repeat domain"/>
    <property type="match status" value="2"/>
</dbReference>
<protein>
    <recommendedName>
        <fullName evidence="6">Pentacotripeptide-repeat region of PRORP domain-containing protein</fullName>
    </recommendedName>
</protein>
<reference evidence="5" key="1">
    <citation type="journal article" date="2014" name="Proc. Natl. Acad. Sci. U.S.A.">
        <title>Extensive sampling of basidiomycete genomes demonstrates inadequacy of the white-rot/brown-rot paradigm for wood decay fungi.</title>
        <authorList>
            <person name="Riley R."/>
            <person name="Salamov A.A."/>
            <person name="Brown D.W."/>
            <person name="Nagy L.G."/>
            <person name="Floudas D."/>
            <person name="Held B.W."/>
            <person name="Levasseur A."/>
            <person name="Lombard V."/>
            <person name="Morin E."/>
            <person name="Otillar R."/>
            <person name="Lindquist E.A."/>
            <person name="Sun H."/>
            <person name="LaButti K.M."/>
            <person name="Schmutz J."/>
            <person name="Jabbour D."/>
            <person name="Luo H."/>
            <person name="Baker S.E."/>
            <person name="Pisabarro A.G."/>
            <person name="Walton J.D."/>
            <person name="Blanchette R.A."/>
            <person name="Henrissat B."/>
            <person name="Martin F."/>
            <person name="Cullen D."/>
            <person name="Hibbett D.S."/>
            <person name="Grigoriev I.V."/>
        </authorList>
    </citation>
    <scope>NUCLEOTIDE SEQUENCE [LARGE SCALE GENOMIC DNA]</scope>
    <source>
        <strain evidence="5">MUCL 33604</strain>
    </source>
</reference>
<feature type="region of interest" description="Disordered" evidence="3">
    <location>
        <begin position="1"/>
        <end position="20"/>
    </location>
</feature>